<dbReference type="SUPFAM" id="SSF53335">
    <property type="entry name" value="S-adenosyl-L-methionine-dependent methyltransferases"/>
    <property type="match status" value="1"/>
</dbReference>
<dbReference type="CDD" id="cd02440">
    <property type="entry name" value="AdoMet_MTases"/>
    <property type="match status" value="1"/>
</dbReference>
<accession>A0ABU9T5G0</accession>
<keyword evidence="2" id="KW-0489">Methyltransferase</keyword>
<dbReference type="PANTHER" id="PTHR13369">
    <property type="match status" value="1"/>
</dbReference>
<organism evidence="2 3">
    <name type="scientific">Ahrensia kielensis</name>
    <dbReference type="NCBI Taxonomy" id="76980"/>
    <lineage>
        <taxon>Bacteria</taxon>
        <taxon>Pseudomonadati</taxon>
        <taxon>Pseudomonadota</taxon>
        <taxon>Alphaproteobacteria</taxon>
        <taxon>Hyphomicrobiales</taxon>
        <taxon>Ahrensiaceae</taxon>
        <taxon>Ahrensia</taxon>
    </lineage>
</organism>
<dbReference type="GO" id="GO:0008168">
    <property type="term" value="F:methyltransferase activity"/>
    <property type="evidence" value="ECO:0007669"/>
    <property type="project" value="UniProtKB-KW"/>
</dbReference>
<name>A0ABU9T5G0_9HYPH</name>
<protein>
    <submittedName>
        <fullName evidence="2">SAM-dependent methyltransferase</fullName>
    </submittedName>
</protein>
<dbReference type="RefSeq" id="WP_342847881.1">
    <property type="nucleotide sequence ID" value="NZ_JBBMQO010000003.1"/>
</dbReference>
<sequence length="395" mass="44367">MSDIWRNAQQAAFVKQLENALQDSSFKRVTFSAKAKNADKFKASFDLVVGGSKKIIKHEASHLSDAETLNYDPQAIIALIKAEPYAGFRAATLFTQDKDFHYTENRKGEPSFYPAKATMRDVVQTHNKPKNYLLSENRPYLRGLGVADQRGHIIKKYHPKFRQIANFVEIIDRDIGTFVETADHPISILDLGCGKGYLTFATYDYVAERARHTPIGQGIDIKENVIDLCNEIAGDVGFDGLKFINARIDKNQPKNVDILIALHACDTATDDALALGIRADMQYFFCAPCCQAEISRQIGNAGTTFDMVNQYPLMRRRQADLITDTARALMLTALGYEVKFLEFTPLEHTAKNVMLAGKKSDKIDRAKAWADYLELKKSSGFEKHALEENLRDLLG</sequence>
<dbReference type="Proteomes" id="UP001477870">
    <property type="component" value="Unassembled WGS sequence"/>
</dbReference>
<evidence type="ECO:0000313" key="3">
    <source>
        <dbReference type="Proteomes" id="UP001477870"/>
    </source>
</evidence>
<gene>
    <name evidence="2" type="ORF">WNY59_07160</name>
</gene>
<evidence type="ECO:0000313" key="2">
    <source>
        <dbReference type="EMBL" id="MEM5501367.1"/>
    </source>
</evidence>
<evidence type="ECO:0000259" key="1">
    <source>
        <dbReference type="Pfam" id="PF13679"/>
    </source>
</evidence>
<keyword evidence="3" id="KW-1185">Reference proteome</keyword>
<reference evidence="2 3" key="1">
    <citation type="submission" date="2024-03" db="EMBL/GenBank/DDBJ databases">
        <title>Community enrichment and isolation of bacterial strains for fucoidan degradation.</title>
        <authorList>
            <person name="Sichert A."/>
        </authorList>
    </citation>
    <scope>NUCLEOTIDE SEQUENCE [LARGE SCALE GENOMIC DNA]</scope>
    <source>
        <strain evidence="2 3">AS62</strain>
    </source>
</reference>
<dbReference type="Pfam" id="PF13679">
    <property type="entry name" value="Methyltransf_32"/>
    <property type="match status" value="1"/>
</dbReference>
<keyword evidence="2" id="KW-0808">Transferase</keyword>
<dbReference type="EMBL" id="JBBMQO010000003">
    <property type="protein sequence ID" value="MEM5501367.1"/>
    <property type="molecule type" value="Genomic_DNA"/>
</dbReference>
<dbReference type="InterPro" id="IPR029063">
    <property type="entry name" value="SAM-dependent_MTases_sf"/>
</dbReference>
<proteinExistence type="predicted"/>
<comment type="caution">
    <text evidence="2">The sequence shown here is derived from an EMBL/GenBank/DDBJ whole genome shotgun (WGS) entry which is preliminary data.</text>
</comment>
<dbReference type="GO" id="GO:0032259">
    <property type="term" value="P:methylation"/>
    <property type="evidence" value="ECO:0007669"/>
    <property type="project" value="UniProtKB-KW"/>
</dbReference>
<dbReference type="Gene3D" id="3.40.50.150">
    <property type="entry name" value="Vaccinia Virus protein VP39"/>
    <property type="match status" value="1"/>
</dbReference>
<feature type="domain" description="Methyltransferase" evidence="1">
    <location>
        <begin position="160"/>
        <end position="297"/>
    </location>
</feature>
<dbReference type="PANTHER" id="PTHR13369:SF3">
    <property type="entry name" value="METHYLTRANSFERASE DOMAIN-CONTAINING PROTEIN"/>
    <property type="match status" value="1"/>
</dbReference>
<dbReference type="InterPro" id="IPR025714">
    <property type="entry name" value="Methyltranfer_dom"/>
</dbReference>